<protein>
    <submittedName>
        <fullName evidence="3">Heme lyase subunit NrfE</fullName>
    </submittedName>
</protein>
<reference evidence="3 4" key="1">
    <citation type="submission" date="2016-07" db="EMBL/GenBank/DDBJ databases">
        <title>Draft genome of Scalindua rubra, obtained from a brine-seawater interface in the Red Sea, sheds light on salt adaptation in anammox bacteria.</title>
        <authorList>
            <person name="Speth D.R."/>
            <person name="Lagkouvardos I."/>
            <person name="Wang Y."/>
            <person name="Qian P.-Y."/>
            <person name="Dutilh B.E."/>
            <person name="Jetten M.S."/>
        </authorList>
    </citation>
    <scope>NUCLEOTIDE SEQUENCE [LARGE SCALE GENOMIC DNA]</scope>
    <source>
        <strain evidence="3">BSI-1</strain>
    </source>
</reference>
<keyword evidence="3" id="KW-0456">Lyase</keyword>
<dbReference type="InterPro" id="IPR032523">
    <property type="entry name" value="CcmF_C"/>
</dbReference>
<feature type="non-terminal residue" evidence="3">
    <location>
        <position position="1"/>
    </location>
</feature>
<keyword evidence="1" id="KW-0812">Transmembrane</keyword>
<feature type="domain" description="Cytochrome c-type biogenesis protein CcmF C-terminal" evidence="2">
    <location>
        <begin position="3"/>
        <end position="97"/>
    </location>
</feature>
<evidence type="ECO:0000313" key="4">
    <source>
        <dbReference type="Proteomes" id="UP000094056"/>
    </source>
</evidence>
<evidence type="ECO:0000259" key="2">
    <source>
        <dbReference type="Pfam" id="PF16327"/>
    </source>
</evidence>
<dbReference type="GO" id="GO:0016829">
    <property type="term" value="F:lyase activity"/>
    <property type="evidence" value="ECO:0007669"/>
    <property type="project" value="UniProtKB-KW"/>
</dbReference>
<dbReference type="Pfam" id="PF16327">
    <property type="entry name" value="CcmF_C"/>
    <property type="match status" value="1"/>
</dbReference>
<keyword evidence="1" id="KW-1133">Transmembrane helix</keyword>
<dbReference type="EMBL" id="MAYW01000443">
    <property type="protein sequence ID" value="ODS29619.1"/>
    <property type="molecule type" value="Genomic_DNA"/>
</dbReference>
<gene>
    <name evidence="3" type="ORF">SCARUB_05285</name>
</gene>
<keyword evidence="1" id="KW-0472">Membrane</keyword>
<name>A0A1E3X227_9BACT</name>
<feature type="transmembrane region" description="Helical" evidence="1">
    <location>
        <begin position="77"/>
        <end position="97"/>
    </location>
</feature>
<dbReference type="AlphaFoldDB" id="A0A1E3X227"/>
<comment type="caution">
    <text evidence="3">The sequence shown here is derived from an EMBL/GenBank/DDBJ whole genome shotgun (WGS) entry which is preliminary data.</text>
</comment>
<evidence type="ECO:0000313" key="3">
    <source>
        <dbReference type="EMBL" id="ODS29619.1"/>
    </source>
</evidence>
<organism evidence="3 4">
    <name type="scientific">Candidatus Scalindua rubra</name>
    <dbReference type="NCBI Taxonomy" id="1872076"/>
    <lineage>
        <taxon>Bacteria</taxon>
        <taxon>Pseudomonadati</taxon>
        <taxon>Planctomycetota</taxon>
        <taxon>Candidatus Brocadiia</taxon>
        <taxon>Candidatus Brocadiales</taxon>
        <taxon>Candidatus Scalinduaceae</taxon>
        <taxon>Candidatus Scalindua</taxon>
    </lineage>
</organism>
<sequence length="103" mass="12010">ERTNHYALSATLTVEKDNKILDTLNPEYRIYFPRTNQEQQHSELDLRTGIMADIYTVFSGADHNRGLYAIKIMINPLVWWVWFGGYLLVAGTIIAIWPRKKKV</sequence>
<proteinExistence type="predicted"/>
<dbReference type="Proteomes" id="UP000094056">
    <property type="component" value="Unassembled WGS sequence"/>
</dbReference>
<evidence type="ECO:0000256" key="1">
    <source>
        <dbReference type="SAM" id="Phobius"/>
    </source>
</evidence>
<accession>A0A1E3X227</accession>